<dbReference type="Proteomes" id="UP000823775">
    <property type="component" value="Unassembled WGS sequence"/>
</dbReference>
<proteinExistence type="predicted"/>
<protein>
    <submittedName>
        <fullName evidence="1">Uncharacterized protein</fullName>
    </submittedName>
</protein>
<feature type="non-terminal residue" evidence="1">
    <location>
        <position position="1"/>
    </location>
</feature>
<organism evidence="1 2">
    <name type="scientific">Datura stramonium</name>
    <name type="common">Jimsonweed</name>
    <name type="synonym">Common thornapple</name>
    <dbReference type="NCBI Taxonomy" id="4076"/>
    <lineage>
        <taxon>Eukaryota</taxon>
        <taxon>Viridiplantae</taxon>
        <taxon>Streptophyta</taxon>
        <taxon>Embryophyta</taxon>
        <taxon>Tracheophyta</taxon>
        <taxon>Spermatophyta</taxon>
        <taxon>Magnoliopsida</taxon>
        <taxon>eudicotyledons</taxon>
        <taxon>Gunneridae</taxon>
        <taxon>Pentapetalae</taxon>
        <taxon>asterids</taxon>
        <taxon>lamiids</taxon>
        <taxon>Solanales</taxon>
        <taxon>Solanaceae</taxon>
        <taxon>Solanoideae</taxon>
        <taxon>Datureae</taxon>
        <taxon>Datura</taxon>
    </lineage>
</organism>
<sequence>RLGIRLFCPLQIGDHCSKQSPLESKSANNVVPNEVDYFSFSNQFVSKKFYLINGWWSWPYDIHPLLHEGPVDCYYMHMLPRMVEVMYDSLALVTYFDEDPSSLLHAQPVPSGLYNLCTKDPNPECGASS</sequence>
<evidence type="ECO:0000313" key="2">
    <source>
        <dbReference type="Proteomes" id="UP000823775"/>
    </source>
</evidence>
<keyword evidence="2" id="KW-1185">Reference proteome</keyword>
<evidence type="ECO:0000313" key="1">
    <source>
        <dbReference type="EMBL" id="MCD9646970.1"/>
    </source>
</evidence>
<gene>
    <name evidence="1" type="ORF">HAX54_037235</name>
</gene>
<dbReference type="EMBL" id="JACEIK010004987">
    <property type="protein sequence ID" value="MCD9646970.1"/>
    <property type="molecule type" value="Genomic_DNA"/>
</dbReference>
<reference evidence="1 2" key="1">
    <citation type="journal article" date="2021" name="BMC Genomics">
        <title>Datura genome reveals duplications of psychoactive alkaloid biosynthetic genes and high mutation rate following tissue culture.</title>
        <authorList>
            <person name="Rajewski A."/>
            <person name="Carter-House D."/>
            <person name="Stajich J."/>
            <person name="Litt A."/>
        </authorList>
    </citation>
    <scope>NUCLEOTIDE SEQUENCE [LARGE SCALE GENOMIC DNA]</scope>
    <source>
        <strain evidence="1">AR-01</strain>
    </source>
</reference>
<name>A0ABS8VI32_DATST</name>
<comment type="caution">
    <text evidence="1">The sequence shown here is derived from an EMBL/GenBank/DDBJ whole genome shotgun (WGS) entry which is preliminary data.</text>
</comment>
<accession>A0ABS8VI32</accession>